<dbReference type="Pfam" id="PF00133">
    <property type="entry name" value="tRNA-synt_1"/>
    <property type="match status" value="1"/>
</dbReference>
<dbReference type="PANTHER" id="PTHR11946">
    <property type="entry name" value="VALYL-TRNA SYNTHETASES"/>
    <property type="match status" value="1"/>
</dbReference>
<dbReference type="GO" id="GO:0005524">
    <property type="term" value="F:ATP binding"/>
    <property type="evidence" value="ECO:0007669"/>
    <property type="project" value="UniProtKB-KW"/>
</dbReference>
<protein>
    <recommendedName>
        <fullName evidence="1">valine--tRNA ligase</fullName>
        <ecNumber evidence="1">6.1.1.9</ecNumber>
    </recommendedName>
    <alternativeName>
        <fullName evidence="7">Valyl-tRNA synthetase</fullName>
    </alternativeName>
</protein>
<dbReference type="GO" id="GO:0048608">
    <property type="term" value="P:reproductive structure development"/>
    <property type="evidence" value="ECO:0007669"/>
    <property type="project" value="UniProtKB-ARBA"/>
</dbReference>
<evidence type="ECO:0000313" key="10">
    <source>
        <dbReference type="Proteomes" id="UP001190700"/>
    </source>
</evidence>
<keyword evidence="10" id="KW-1185">Reference proteome</keyword>
<reference evidence="9 10" key="1">
    <citation type="journal article" date="2015" name="Genome Biol. Evol.">
        <title>Comparative Genomics of a Bacterivorous Green Alga Reveals Evolutionary Causalities and Consequences of Phago-Mixotrophic Mode of Nutrition.</title>
        <authorList>
            <person name="Burns J.A."/>
            <person name="Paasch A."/>
            <person name="Narechania A."/>
            <person name="Kim E."/>
        </authorList>
    </citation>
    <scope>NUCLEOTIDE SEQUENCE [LARGE SCALE GENOMIC DNA]</scope>
    <source>
        <strain evidence="9 10">PLY_AMNH</strain>
    </source>
</reference>
<dbReference type="GO" id="GO:0005829">
    <property type="term" value="C:cytosol"/>
    <property type="evidence" value="ECO:0007669"/>
    <property type="project" value="TreeGrafter"/>
</dbReference>
<evidence type="ECO:0000256" key="4">
    <source>
        <dbReference type="ARBA" id="ARBA00022840"/>
    </source>
</evidence>
<dbReference type="AlphaFoldDB" id="A0AAE0L8B2"/>
<dbReference type="Gene3D" id="3.40.50.620">
    <property type="entry name" value="HUPs"/>
    <property type="match status" value="1"/>
</dbReference>
<dbReference type="InterPro" id="IPR014729">
    <property type="entry name" value="Rossmann-like_a/b/a_fold"/>
</dbReference>
<evidence type="ECO:0000256" key="3">
    <source>
        <dbReference type="ARBA" id="ARBA00022741"/>
    </source>
</evidence>
<sequence>MHSGLARMAPSRLQTFRTSAGCGVTSPFAQQPHCARQVTKTRSMQSLSAGSDFGRLLRKRGPLSHFSRGLVSPPRLGCRFNSLRGIPHRTSISTKRLFCRAAEVSEFPAEDLPKNFDPASREQVLYQWWESNEMFKPDPEATGEPFTLSMPPPNVTGKLHMGHAMFVTLEDIMVRYARMTGRPTLWVPGTDHAGIATQLVVERMLTAEGISRKELGREKFLEKVWEWKAEYGGMITEQIRRL</sequence>
<dbReference type="EC" id="6.1.1.9" evidence="1"/>
<accession>A0AAE0L8B2</accession>
<name>A0AAE0L8B2_9CHLO</name>
<proteinExistence type="predicted"/>
<evidence type="ECO:0000259" key="8">
    <source>
        <dbReference type="Pfam" id="PF00133"/>
    </source>
</evidence>
<gene>
    <name evidence="9" type="ORF">CYMTET_16438</name>
</gene>
<dbReference type="EMBL" id="LGRX02007227">
    <property type="protein sequence ID" value="KAK3275435.1"/>
    <property type="molecule type" value="Genomic_DNA"/>
</dbReference>
<dbReference type="Proteomes" id="UP001190700">
    <property type="component" value="Unassembled WGS sequence"/>
</dbReference>
<evidence type="ECO:0000256" key="2">
    <source>
        <dbReference type="ARBA" id="ARBA00022598"/>
    </source>
</evidence>
<dbReference type="InterPro" id="IPR002300">
    <property type="entry name" value="aa-tRNA-synth_Ia"/>
</dbReference>
<evidence type="ECO:0000256" key="6">
    <source>
        <dbReference type="ARBA" id="ARBA00023146"/>
    </source>
</evidence>
<dbReference type="GO" id="GO:0006438">
    <property type="term" value="P:valyl-tRNA aminoacylation"/>
    <property type="evidence" value="ECO:0007669"/>
    <property type="project" value="InterPro"/>
</dbReference>
<evidence type="ECO:0000256" key="5">
    <source>
        <dbReference type="ARBA" id="ARBA00022917"/>
    </source>
</evidence>
<dbReference type="SUPFAM" id="SSF52374">
    <property type="entry name" value="Nucleotidylyl transferase"/>
    <property type="match status" value="1"/>
</dbReference>
<keyword evidence="3" id="KW-0547">Nucleotide-binding</keyword>
<dbReference type="GO" id="GO:0009791">
    <property type="term" value="P:post-embryonic development"/>
    <property type="evidence" value="ECO:0007669"/>
    <property type="project" value="UniProtKB-ARBA"/>
</dbReference>
<dbReference type="InterPro" id="IPR002303">
    <property type="entry name" value="Valyl-tRNA_ligase"/>
</dbReference>
<comment type="caution">
    <text evidence="9">The sequence shown here is derived from an EMBL/GenBank/DDBJ whole genome shotgun (WGS) entry which is preliminary data.</text>
</comment>
<evidence type="ECO:0000256" key="7">
    <source>
        <dbReference type="ARBA" id="ARBA00029936"/>
    </source>
</evidence>
<dbReference type="InterPro" id="IPR001412">
    <property type="entry name" value="aa-tRNA-synth_I_CS"/>
</dbReference>
<keyword evidence="2" id="KW-0436">Ligase</keyword>
<organism evidence="9 10">
    <name type="scientific">Cymbomonas tetramitiformis</name>
    <dbReference type="NCBI Taxonomy" id="36881"/>
    <lineage>
        <taxon>Eukaryota</taxon>
        <taxon>Viridiplantae</taxon>
        <taxon>Chlorophyta</taxon>
        <taxon>Pyramimonadophyceae</taxon>
        <taxon>Pyramimonadales</taxon>
        <taxon>Pyramimonadaceae</taxon>
        <taxon>Cymbomonas</taxon>
    </lineage>
</organism>
<feature type="non-terminal residue" evidence="9">
    <location>
        <position position="242"/>
    </location>
</feature>
<keyword evidence="5" id="KW-0648">Protein biosynthesis</keyword>
<evidence type="ECO:0000313" key="9">
    <source>
        <dbReference type="EMBL" id="KAK3275435.1"/>
    </source>
</evidence>
<dbReference type="GO" id="GO:0004832">
    <property type="term" value="F:valine-tRNA ligase activity"/>
    <property type="evidence" value="ECO:0007669"/>
    <property type="project" value="UniProtKB-EC"/>
</dbReference>
<keyword evidence="4" id="KW-0067">ATP-binding</keyword>
<dbReference type="PANTHER" id="PTHR11946:SF93">
    <property type="entry name" value="VALINE--TRNA LIGASE, CHLOROPLASTIC_MITOCHONDRIAL 2"/>
    <property type="match status" value="1"/>
</dbReference>
<dbReference type="PROSITE" id="PS00178">
    <property type="entry name" value="AA_TRNA_LIGASE_I"/>
    <property type="match status" value="1"/>
</dbReference>
<feature type="domain" description="Aminoacyl-tRNA synthetase class Ia" evidence="8">
    <location>
        <begin position="125"/>
        <end position="242"/>
    </location>
</feature>
<keyword evidence="6" id="KW-0030">Aminoacyl-tRNA synthetase</keyword>
<evidence type="ECO:0000256" key="1">
    <source>
        <dbReference type="ARBA" id="ARBA00013169"/>
    </source>
</evidence>